<proteinExistence type="predicted"/>
<accession>M0M094</accession>
<dbReference type="Proteomes" id="UP000011566">
    <property type="component" value="Unassembled WGS sequence"/>
</dbReference>
<sequence length="84" mass="9788">MSVEENDLIILKRFAEGALIFVVERKDELPLEDLNFIFEYASKTEDSLSQAKSYREGEIQNSASKIEKWEHEITLINNIINRDV</sequence>
<keyword evidence="2" id="KW-1185">Reference proteome</keyword>
<dbReference type="EMBL" id="AOMB01000020">
    <property type="protein sequence ID" value="EMA39237.1"/>
    <property type="molecule type" value="Genomic_DNA"/>
</dbReference>
<evidence type="ECO:0000313" key="1">
    <source>
        <dbReference type="EMBL" id="EMA39237.1"/>
    </source>
</evidence>
<evidence type="ECO:0000313" key="2">
    <source>
        <dbReference type="Proteomes" id="UP000011566"/>
    </source>
</evidence>
<dbReference type="AlphaFoldDB" id="M0M094"/>
<comment type="caution">
    <text evidence="1">The sequence shown here is derived from an EMBL/GenBank/DDBJ whole genome shotgun (WGS) entry which is preliminary data.</text>
</comment>
<protein>
    <submittedName>
        <fullName evidence="1">Uncharacterized protein</fullName>
    </submittedName>
</protein>
<dbReference type="PATRIC" id="fig|1132509.6.peg.1579"/>
<gene>
    <name evidence="1" type="ORF">C447_06963</name>
</gene>
<name>M0M094_9EURY</name>
<reference evidence="1 2" key="1">
    <citation type="journal article" date="2014" name="PLoS Genet.">
        <title>Phylogenetically driven sequencing of extremely halophilic archaea reveals strategies for static and dynamic osmo-response.</title>
        <authorList>
            <person name="Becker E.A."/>
            <person name="Seitzer P.M."/>
            <person name="Tritt A."/>
            <person name="Larsen D."/>
            <person name="Krusor M."/>
            <person name="Yao A.I."/>
            <person name="Wu D."/>
            <person name="Madern D."/>
            <person name="Eisen J.A."/>
            <person name="Darling A.E."/>
            <person name="Facciotti M.T."/>
        </authorList>
    </citation>
    <scope>NUCLEOTIDE SEQUENCE [LARGE SCALE GENOMIC DNA]</scope>
    <source>
        <strain evidence="1 2">100A6</strain>
    </source>
</reference>
<organism evidence="1 2">
    <name type="scientific">Halococcus hamelinensis 100A6</name>
    <dbReference type="NCBI Taxonomy" id="1132509"/>
    <lineage>
        <taxon>Archaea</taxon>
        <taxon>Methanobacteriati</taxon>
        <taxon>Methanobacteriota</taxon>
        <taxon>Stenosarchaea group</taxon>
        <taxon>Halobacteria</taxon>
        <taxon>Halobacteriales</taxon>
        <taxon>Halococcaceae</taxon>
        <taxon>Halococcus</taxon>
    </lineage>
</organism>